<accession>A0A7R9MB92</accession>
<dbReference type="GO" id="GO:0005856">
    <property type="term" value="C:cytoskeleton"/>
    <property type="evidence" value="ECO:0007669"/>
    <property type="project" value="UniProtKB-SubCell"/>
</dbReference>
<dbReference type="GO" id="GO:0007017">
    <property type="term" value="P:microtubule-based process"/>
    <property type="evidence" value="ECO:0007669"/>
    <property type="project" value="TreeGrafter"/>
</dbReference>
<dbReference type="EMBL" id="OC927057">
    <property type="protein sequence ID" value="CAD7657024.1"/>
    <property type="molecule type" value="Genomic_DNA"/>
</dbReference>
<comment type="similarity">
    <text evidence="3">Belongs to the sarcoglycan beta/delta/gamma/zeta family.</text>
</comment>
<evidence type="ECO:0000256" key="15">
    <source>
        <dbReference type="SAM" id="MobiDB-lite"/>
    </source>
</evidence>
<dbReference type="InterPro" id="IPR016655">
    <property type="entry name" value="PFD3"/>
</dbReference>
<dbReference type="AlphaFoldDB" id="A0A7R9MB92"/>
<comment type="similarity">
    <text evidence="4">Belongs to the prefoldin subunit alpha family.</text>
</comment>
<dbReference type="GO" id="GO:0005737">
    <property type="term" value="C:cytoplasm"/>
    <property type="evidence" value="ECO:0007669"/>
    <property type="project" value="TreeGrafter"/>
</dbReference>
<dbReference type="CDD" id="cd23156">
    <property type="entry name" value="Prefoldin_3"/>
    <property type="match status" value="1"/>
</dbReference>
<evidence type="ECO:0000313" key="17">
    <source>
        <dbReference type="Proteomes" id="UP000728032"/>
    </source>
</evidence>
<evidence type="ECO:0000256" key="5">
    <source>
        <dbReference type="ARBA" id="ARBA00022475"/>
    </source>
</evidence>
<evidence type="ECO:0000256" key="12">
    <source>
        <dbReference type="ARBA" id="ARBA00023180"/>
    </source>
</evidence>
<dbReference type="GO" id="GO:0042383">
    <property type="term" value="C:sarcolemma"/>
    <property type="evidence" value="ECO:0007669"/>
    <property type="project" value="UniProtKB-SubCell"/>
</dbReference>
<dbReference type="GO" id="GO:0015631">
    <property type="term" value="F:tubulin binding"/>
    <property type="evidence" value="ECO:0007669"/>
    <property type="project" value="TreeGrafter"/>
</dbReference>
<evidence type="ECO:0000313" key="16">
    <source>
        <dbReference type="EMBL" id="CAD7657024.1"/>
    </source>
</evidence>
<dbReference type="GO" id="GO:0006457">
    <property type="term" value="P:protein folding"/>
    <property type="evidence" value="ECO:0007669"/>
    <property type="project" value="InterPro"/>
</dbReference>
<dbReference type="Pfam" id="PF02996">
    <property type="entry name" value="Prefoldin"/>
    <property type="match status" value="1"/>
</dbReference>
<dbReference type="PANTHER" id="PTHR12409:SF0">
    <property type="entry name" value="PREFOLDIN SUBUNIT 3"/>
    <property type="match status" value="1"/>
</dbReference>
<dbReference type="GO" id="GO:0016012">
    <property type="term" value="C:sarcoglycan complex"/>
    <property type="evidence" value="ECO:0007669"/>
    <property type="project" value="InterPro"/>
</dbReference>
<name>A0A7R9MB92_9ACAR</name>
<evidence type="ECO:0000256" key="6">
    <source>
        <dbReference type="ARBA" id="ARBA00022490"/>
    </source>
</evidence>
<organism evidence="16">
    <name type="scientific">Oppiella nova</name>
    <dbReference type="NCBI Taxonomy" id="334625"/>
    <lineage>
        <taxon>Eukaryota</taxon>
        <taxon>Metazoa</taxon>
        <taxon>Ecdysozoa</taxon>
        <taxon>Arthropoda</taxon>
        <taxon>Chelicerata</taxon>
        <taxon>Arachnida</taxon>
        <taxon>Acari</taxon>
        <taxon>Acariformes</taxon>
        <taxon>Sarcoptiformes</taxon>
        <taxon>Oribatida</taxon>
        <taxon>Brachypylina</taxon>
        <taxon>Oppioidea</taxon>
        <taxon>Oppiidae</taxon>
        <taxon>Oppiella</taxon>
    </lineage>
</organism>
<evidence type="ECO:0000256" key="10">
    <source>
        <dbReference type="ARBA" id="ARBA00023136"/>
    </source>
</evidence>
<keyword evidence="5" id="KW-1003">Cell membrane</keyword>
<evidence type="ECO:0000256" key="1">
    <source>
        <dbReference type="ARBA" id="ARBA00004245"/>
    </source>
</evidence>
<keyword evidence="14" id="KW-0206">Cytoskeleton</keyword>
<evidence type="ECO:0000256" key="13">
    <source>
        <dbReference type="ARBA" id="ARBA00023186"/>
    </source>
</evidence>
<evidence type="ECO:0000256" key="8">
    <source>
        <dbReference type="ARBA" id="ARBA00022968"/>
    </source>
</evidence>
<comment type="subcellular location">
    <subcellularLocation>
        <location evidence="2">Cell membrane</location>
        <location evidence="2">Sarcolemma</location>
        <topology evidence="2">Single-pass type II membrane protein</topology>
    </subcellularLocation>
    <subcellularLocation>
        <location evidence="1">Cytoplasm</location>
        <location evidence="1">Cytoskeleton</location>
    </subcellularLocation>
</comment>
<keyword evidence="9" id="KW-1133">Transmembrane helix</keyword>
<keyword evidence="8" id="KW-0735">Signal-anchor</keyword>
<evidence type="ECO:0000256" key="11">
    <source>
        <dbReference type="ARBA" id="ARBA00023157"/>
    </source>
</evidence>
<dbReference type="EMBL" id="CAJPVJ010012232">
    <property type="protein sequence ID" value="CAG2174211.1"/>
    <property type="molecule type" value="Genomic_DNA"/>
</dbReference>
<dbReference type="InterPro" id="IPR009053">
    <property type="entry name" value="Prefoldin"/>
</dbReference>
<evidence type="ECO:0000256" key="7">
    <source>
        <dbReference type="ARBA" id="ARBA00022692"/>
    </source>
</evidence>
<keyword evidence="11" id="KW-1015">Disulfide bond</keyword>
<dbReference type="GO" id="GO:0016272">
    <property type="term" value="C:prefoldin complex"/>
    <property type="evidence" value="ECO:0007669"/>
    <property type="project" value="InterPro"/>
</dbReference>
<keyword evidence="7" id="KW-0812">Transmembrane</keyword>
<dbReference type="FunFam" id="1.10.287.370:FF:000001">
    <property type="entry name" value="Prefoldin subunit 3"/>
    <property type="match status" value="1"/>
</dbReference>
<dbReference type="InterPro" id="IPR004127">
    <property type="entry name" value="Prefoldin_subunit_alpha"/>
</dbReference>
<proteinExistence type="inferred from homology"/>
<dbReference type="SUPFAM" id="SSF46579">
    <property type="entry name" value="Prefoldin"/>
    <property type="match status" value="1"/>
</dbReference>
<keyword evidence="17" id="KW-1185">Reference proteome</keyword>
<dbReference type="OrthoDB" id="6375174at2759"/>
<dbReference type="Pfam" id="PF04790">
    <property type="entry name" value="Sarcoglycan_1"/>
    <property type="match status" value="1"/>
</dbReference>
<keyword evidence="13" id="KW-0143">Chaperone</keyword>
<dbReference type="GO" id="GO:0007021">
    <property type="term" value="P:tubulin complex assembly"/>
    <property type="evidence" value="ECO:0007669"/>
    <property type="project" value="TreeGrafter"/>
</dbReference>
<feature type="region of interest" description="Disordered" evidence="15">
    <location>
        <begin position="1"/>
        <end position="33"/>
    </location>
</feature>
<keyword evidence="12" id="KW-0325">Glycoprotein</keyword>
<dbReference type="PANTHER" id="PTHR12409">
    <property type="entry name" value="PREFOLDIN SUBUNIT 3"/>
    <property type="match status" value="1"/>
</dbReference>
<gene>
    <name evidence="16" type="ORF">ONB1V03_LOCUS13658</name>
</gene>
<reference evidence="16" key="1">
    <citation type="submission" date="2020-11" db="EMBL/GenBank/DDBJ databases">
        <authorList>
            <person name="Tran Van P."/>
        </authorList>
    </citation>
    <scope>NUCLEOTIDE SEQUENCE</scope>
</reference>
<keyword evidence="10" id="KW-0472">Membrane</keyword>
<evidence type="ECO:0008006" key="18">
    <source>
        <dbReference type="Google" id="ProtNLM"/>
    </source>
</evidence>
<dbReference type="InterPro" id="IPR006875">
    <property type="entry name" value="Sarcoglycan"/>
</dbReference>
<evidence type="ECO:0000256" key="9">
    <source>
        <dbReference type="ARBA" id="ARBA00022989"/>
    </source>
</evidence>
<sequence length="443" mass="50172">MADEDKTIAAKPVAAQEEVTTESEADKSNSLGIPTAEFVSDVDEFMGRTGNDDTSQVLKQLDESHTKYRFMEQNLMQKKRRLKKQIPDIETSIDVLKLVKHKRDNKEETETQFMLSDQVYMKSTIPATDKVCLWLGANVMLEYTIQEAEQLLKKNFETANKNLQQIDTDLDFLRDQITTTEVNMARVYNWDVKKRQSLKSSTGAVATTAATMVLTKKGIHVDRDVTIDGTLYAKQIKTMDTKQSLTFDSLTDEKIVLKNSDIWENSLSLGDGKLEVQSNNFQIRSTDPDIDDNTDDILFNVEPGEITLQAKDFLQPSLGGHNINTSLETNSIRGHLYHDLRLESRTQQVIINGDEDIHLESRGGDIMSQSYDNTIMTANDAILMQSKRLEFRNLAKFDKSVDELNPRDSYQLCLCESGQLFAVPPDSVCKADAHWCSTRTDDK</sequence>
<evidence type="ECO:0000256" key="3">
    <source>
        <dbReference type="ARBA" id="ARBA00007574"/>
    </source>
</evidence>
<evidence type="ECO:0000256" key="14">
    <source>
        <dbReference type="ARBA" id="ARBA00023212"/>
    </source>
</evidence>
<evidence type="ECO:0000256" key="4">
    <source>
        <dbReference type="ARBA" id="ARBA00010048"/>
    </source>
</evidence>
<dbReference type="Proteomes" id="UP000728032">
    <property type="component" value="Unassembled WGS sequence"/>
</dbReference>
<keyword evidence="6" id="KW-0963">Cytoplasm</keyword>
<protein>
    <recommendedName>
        <fullName evidence="18">Prefoldin subunit 3</fullName>
    </recommendedName>
</protein>
<dbReference type="Gene3D" id="1.10.287.370">
    <property type="match status" value="1"/>
</dbReference>
<evidence type="ECO:0000256" key="2">
    <source>
        <dbReference type="ARBA" id="ARBA00004274"/>
    </source>
</evidence>